<evidence type="ECO:0000313" key="2">
    <source>
        <dbReference type="Proteomes" id="UP000237105"/>
    </source>
</evidence>
<proteinExistence type="predicted"/>
<dbReference type="Gene3D" id="1.20.1310.10">
    <property type="entry name" value="Cullin Repeats"/>
    <property type="match status" value="1"/>
</dbReference>
<keyword evidence="2" id="KW-1185">Reference proteome</keyword>
<name>A0A2P5AJ98_PARAD</name>
<accession>A0A2P5AJ98</accession>
<comment type="caution">
    <text evidence="1">The sequence shown here is derived from an EMBL/GenBank/DDBJ whole genome shotgun (WGS) entry which is preliminary data.</text>
</comment>
<protein>
    <submittedName>
        <fullName evidence="1">Cullin repeat-like-containing domain containing protein</fullName>
    </submittedName>
</protein>
<gene>
    <name evidence="1" type="ORF">PanWU01x14_327220</name>
</gene>
<evidence type="ECO:0000313" key="1">
    <source>
        <dbReference type="EMBL" id="PON36584.1"/>
    </source>
</evidence>
<dbReference type="SUPFAM" id="SSF74788">
    <property type="entry name" value="Cullin repeat-like"/>
    <property type="match status" value="1"/>
</dbReference>
<sequence length="214" mass="25101">MRTAHVVEIDDELRRLLDDAMEAIDASVNKINMLLDNGVPWTTEDKMSTYTKVYKTFAGRQPLIRNYMPKFLYDKYESLLEPRIFETVIPSLENKKGKLFLKEVVDQYWSEQQHYTINLLKIFHCVEYSGVAVRIGAPSSVIGTSKTCFCYQVWGKFHSEIDKALMDLKEENLAIDVDENDLNKLKCKVTEFFYVTAHISHERLKISFDLWKRR</sequence>
<dbReference type="AlphaFoldDB" id="A0A2P5AJ98"/>
<organism evidence="1 2">
    <name type="scientific">Parasponia andersonii</name>
    <name type="common">Sponia andersonii</name>
    <dbReference type="NCBI Taxonomy" id="3476"/>
    <lineage>
        <taxon>Eukaryota</taxon>
        <taxon>Viridiplantae</taxon>
        <taxon>Streptophyta</taxon>
        <taxon>Embryophyta</taxon>
        <taxon>Tracheophyta</taxon>
        <taxon>Spermatophyta</taxon>
        <taxon>Magnoliopsida</taxon>
        <taxon>eudicotyledons</taxon>
        <taxon>Gunneridae</taxon>
        <taxon>Pentapetalae</taxon>
        <taxon>rosids</taxon>
        <taxon>fabids</taxon>
        <taxon>Rosales</taxon>
        <taxon>Cannabaceae</taxon>
        <taxon>Parasponia</taxon>
    </lineage>
</organism>
<dbReference type="EMBL" id="JXTB01000562">
    <property type="protein sequence ID" value="PON36584.1"/>
    <property type="molecule type" value="Genomic_DNA"/>
</dbReference>
<dbReference type="OrthoDB" id="10291398at2759"/>
<dbReference type="Proteomes" id="UP000237105">
    <property type="component" value="Unassembled WGS sequence"/>
</dbReference>
<reference evidence="2" key="1">
    <citation type="submission" date="2016-06" db="EMBL/GenBank/DDBJ databases">
        <title>Parallel loss of symbiosis genes in relatives of nitrogen-fixing non-legume Parasponia.</title>
        <authorList>
            <person name="Van Velzen R."/>
            <person name="Holmer R."/>
            <person name="Bu F."/>
            <person name="Rutten L."/>
            <person name="Van Zeijl A."/>
            <person name="Liu W."/>
            <person name="Santuari L."/>
            <person name="Cao Q."/>
            <person name="Sharma T."/>
            <person name="Shen D."/>
            <person name="Roswanjaya Y."/>
            <person name="Wardhani T."/>
            <person name="Kalhor M.S."/>
            <person name="Jansen J."/>
            <person name="Van den Hoogen J."/>
            <person name="Gungor B."/>
            <person name="Hartog M."/>
            <person name="Hontelez J."/>
            <person name="Verver J."/>
            <person name="Yang W.-C."/>
            <person name="Schijlen E."/>
            <person name="Repin R."/>
            <person name="Schilthuizen M."/>
            <person name="Schranz E."/>
            <person name="Heidstra R."/>
            <person name="Miyata K."/>
            <person name="Fedorova E."/>
            <person name="Kohlen W."/>
            <person name="Bisseling T."/>
            <person name="Smit S."/>
            <person name="Geurts R."/>
        </authorList>
    </citation>
    <scope>NUCLEOTIDE SEQUENCE [LARGE SCALE GENOMIC DNA]</scope>
    <source>
        <strain evidence="2">cv. WU1-14</strain>
    </source>
</reference>
<dbReference type="InterPro" id="IPR016159">
    <property type="entry name" value="Cullin_repeat-like_dom_sf"/>
</dbReference>
<dbReference type="STRING" id="3476.A0A2P5AJ98"/>